<evidence type="ECO:0000313" key="3">
    <source>
        <dbReference type="Proteomes" id="UP000637002"/>
    </source>
</evidence>
<evidence type="ECO:0008006" key="4">
    <source>
        <dbReference type="Google" id="ProtNLM"/>
    </source>
</evidence>
<reference evidence="2" key="2">
    <citation type="submission" date="2020-09" db="EMBL/GenBank/DDBJ databases">
        <authorList>
            <person name="Sun Q."/>
            <person name="Zhou Y."/>
        </authorList>
    </citation>
    <scope>NUCLEOTIDE SEQUENCE</scope>
    <source>
        <strain evidence="2">CGMCC 1.12919</strain>
    </source>
</reference>
<dbReference type="EMBL" id="BMGG01000002">
    <property type="protein sequence ID" value="GGC55365.1"/>
    <property type="molecule type" value="Genomic_DNA"/>
</dbReference>
<feature type="signal peptide" evidence="1">
    <location>
        <begin position="1"/>
        <end position="21"/>
    </location>
</feature>
<evidence type="ECO:0000256" key="1">
    <source>
        <dbReference type="SAM" id="SignalP"/>
    </source>
</evidence>
<proteinExistence type="predicted"/>
<gene>
    <name evidence="2" type="ORF">GCM10010994_12800</name>
</gene>
<organism evidence="2 3">
    <name type="scientific">Chelatococcus reniformis</name>
    <dbReference type="NCBI Taxonomy" id="1494448"/>
    <lineage>
        <taxon>Bacteria</taxon>
        <taxon>Pseudomonadati</taxon>
        <taxon>Pseudomonadota</taxon>
        <taxon>Alphaproteobacteria</taxon>
        <taxon>Hyphomicrobiales</taxon>
        <taxon>Chelatococcaceae</taxon>
        <taxon>Chelatococcus</taxon>
    </lineage>
</organism>
<dbReference type="Proteomes" id="UP000637002">
    <property type="component" value="Unassembled WGS sequence"/>
</dbReference>
<comment type="caution">
    <text evidence="2">The sequence shown here is derived from an EMBL/GenBank/DDBJ whole genome shotgun (WGS) entry which is preliminary data.</text>
</comment>
<dbReference type="RefSeq" id="WP_188608306.1">
    <property type="nucleotide sequence ID" value="NZ_BMGG01000002.1"/>
</dbReference>
<accession>A0A916U219</accession>
<evidence type="ECO:0000313" key="2">
    <source>
        <dbReference type="EMBL" id="GGC55365.1"/>
    </source>
</evidence>
<keyword evidence="1" id="KW-0732">Signal</keyword>
<name>A0A916U219_9HYPH</name>
<sequence length="132" mass="14811">MKLNRCLALVTTLVCAMGATAASADPQYRIAIGKSGHSAIYVRNPDPVGYRNCTLKVQFITDFLTPQMTTYRFGLPPASGERRITDFNLRHYNTRVEPDVDLACSNCDSQLEAAVRRDCPVVAYQPRHRVYK</sequence>
<dbReference type="AlphaFoldDB" id="A0A916U219"/>
<protein>
    <recommendedName>
        <fullName evidence="4">Secreted protein</fullName>
    </recommendedName>
</protein>
<feature type="chain" id="PRO_5037733683" description="Secreted protein" evidence="1">
    <location>
        <begin position="22"/>
        <end position="132"/>
    </location>
</feature>
<keyword evidence="3" id="KW-1185">Reference proteome</keyword>
<reference evidence="2" key="1">
    <citation type="journal article" date="2014" name="Int. J. Syst. Evol. Microbiol.">
        <title>Complete genome sequence of Corynebacterium casei LMG S-19264T (=DSM 44701T), isolated from a smear-ripened cheese.</title>
        <authorList>
            <consortium name="US DOE Joint Genome Institute (JGI-PGF)"/>
            <person name="Walter F."/>
            <person name="Albersmeier A."/>
            <person name="Kalinowski J."/>
            <person name="Ruckert C."/>
        </authorList>
    </citation>
    <scope>NUCLEOTIDE SEQUENCE</scope>
    <source>
        <strain evidence="2">CGMCC 1.12919</strain>
    </source>
</reference>